<protein>
    <submittedName>
        <fullName evidence="3">Polyketide synthase</fullName>
    </submittedName>
</protein>
<evidence type="ECO:0000259" key="2">
    <source>
        <dbReference type="Pfam" id="PF07859"/>
    </source>
</evidence>
<dbReference type="PANTHER" id="PTHR48081:SF3">
    <property type="entry name" value="ALPHA_BETA HYDROLASE FOLD-3 DOMAIN-CONTAINING PROTEIN"/>
    <property type="match status" value="1"/>
</dbReference>
<evidence type="ECO:0000256" key="1">
    <source>
        <dbReference type="ARBA" id="ARBA00022801"/>
    </source>
</evidence>
<proteinExistence type="predicted"/>
<dbReference type="InterPro" id="IPR029058">
    <property type="entry name" value="AB_hydrolase_fold"/>
</dbReference>
<accession>A0A9P4JYQ8</accession>
<keyword evidence="1" id="KW-0378">Hydrolase</keyword>
<name>A0A9P4JYQ8_9PLEO</name>
<evidence type="ECO:0000313" key="3">
    <source>
        <dbReference type="EMBL" id="KAF2259659.1"/>
    </source>
</evidence>
<dbReference type="InterPro" id="IPR013094">
    <property type="entry name" value="AB_hydrolase_3"/>
</dbReference>
<feature type="domain" description="Alpha/beta hydrolase fold-3" evidence="2">
    <location>
        <begin position="45"/>
        <end position="277"/>
    </location>
</feature>
<dbReference type="SUPFAM" id="SSF53474">
    <property type="entry name" value="alpha/beta-Hydrolases"/>
    <property type="match status" value="1"/>
</dbReference>
<dbReference type="OrthoDB" id="19653at2759"/>
<dbReference type="AlphaFoldDB" id="A0A9P4JYQ8"/>
<dbReference type="Pfam" id="PF07859">
    <property type="entry name" value="Abhydrolase_3"/>
    <property type="match status" value="1"/>
</dbReference>
<reference evidence="4" key="1">
    <citation type="journal article" date="2020" name="Stud. Mycol.">
        <title>101 Dothideomycetes genomes: A test case for predicting lifestyles and emergence of pathogens.</title>
        <authorList>
            <person name="Haridas S."/>
            <person name="Albert R."/>
            <person name="Binder M."/>
            <person name="Bloem J."/>
            <person name="LaButti K."/>
            <person name="Salamov A."/>
            <person name="Andreopoulos B."/>
            <person name="Baker S."/>
            <person name="Barry K."/>
            <person name="Bills G."/>
            <person name="Bluhm B."/>
            <person name="Cannon C."/>
            <person name="Castanera R."/>
            <person name="Culley D."/>
            <person name="Daum C."/>
            <person name="Ezra D."/>
            <person name="Gonzalez J."/>
            <person name="Henrissat B."/>
            <person name="Kuo A."/>
            <person name="Liang C."/>
            <person name="Lipzen A."/>
            <person name="Lutzoni F."/>
            <person name="Magnuson J."/>
            <person name="Mondo S."/>
            <person name="Nolan M."/>
            <person name="Ohm R."/>
            <person name="Pangilinan J."/>
            <person name="Park H.-J."/>
            <person name="Ramirez L."/>
            <person name="Alfaro M."/>
            <person name="Sun H."/>
            <person name="Tritt A."/>
            <person name="Yoshinaga Y."/>
            <person name="Zwiers L.-H."/>
            <person name="Turgeon B."/>
            <person name="Goodwin S."/>
            <person name="Spatafora J."/>
            <person name="Crous P."/>
            <person name="Grigoriev I."/>
        </authorList>
    </citation>
    <scope>NUCLEOTIDE SEQUENCE [LARGE SCALE GENOMIC DNA]</scope>
    <source>
        <strain evidence="4">CBS 304.66</strain>
    </source>
</reference>
<organism evidence="3 4">
    <name type="scientific">Lojkania enalia</name>
    <dbReference type="NCBI Taxonomy" id="147567"/>
    <lineage>
        <taxon>Eukaryota</taxon>
        <taxon>Fungi</taxon>
        <taxon>Dikarya</taxon>
        <taxon>Ascomycota</taxon>
        <taxon>Pezizomycotina</taxon>
        <taxon>Dothideomycetes</taxon>
        <taxon>Pleosporomycetidae</taxon>
        <taxon>Pleosporales</taxon>
        <taxon>Pleosporales incertae sedis</taxon>
        <taxon>Lojkania</taxon>
    </lineage>
</organism>
<dbReference type="InterPro" id="IPR050300">
    <property type="entry name" value="GDXG_lipolytic_enzyme"/>
</dbReference>
<dbReference type="EMBL" id="ML986703">
    <property type="protein sequence ID" value="KAF2259659.1"/>
    <property type="molecule type" value="Genomic_DNA"/>
</dbReference>
<comment type="caution">
    <text evidence="3">The sequence shown here is derived from an EMBL/GenBank/DDBJ whole genome shotgun (WGS) entry which is preliminary data.</text>
</comment>
<keyword evidence="4" id="KW-1185">Reference proteome</keyword>
<dbReference type="Gene3D" id="3.40.50.1820">
    <property type="entry name" value="alpha/beta hydrolase"/>
    <property type="match status" value="1"/>
</dbReference>
<dbReference type="Proteomes" id="UP000800093">
    <property type="component" value="Unassembled WGS sequence"/>
</dbReference>
<dbReference type="PANTHER" id="PTHR48081">
    <property type="entry name" value="AB HYDROLASE SUPERFAMILY PROTEIN C4A8.06C"/>
    <property type="match status" value="1"/>
</dbReference>
<evidence type="ECO:0000313" key="4">
    <source>
        <dbReference type="Proteomes" id="UP000800093"/>
    </source>
</evidence>
<dbReference type="GO" id="GO:0016787">
    <property type="term" value="F:hydrolase activity"/>
    <property type="evidence" value="ECO:0007669"/>
    <property type="project" value="UniProtKB-KW"/>
</dbReference>
<gene>
    <name evidence="3" type="ORF">CC78DRAFT_620853</name>
</gene>
<sequence>MTYSKLSPFHKIDLVYKTVHGVAIKTSFLIPKHLQSRPREAYPTVVNWHGGGFIVGNRLYEGWLPEWLIDICITNSAIFIAPDYRLLPEATAAEIISDVKDFWRWLHNELPPLTENWDAFPDLSRIACTGQSAGGYLAVQAALLFGELSRVKVVASMGGSIDTNIPQCRVPGPRIILGKKPPPPGKAESIIRTYLKGVKRDTVRTSGDVMEMWNLVTCVLQQAYLARWLTSDGNDDLDVMKVMEKAESMPPMWLIHGHHDSVVPQQCSISFAEKLRKTFPSVPLLLSLRPGDHGFEVNCDKRDAWIQDGVDFMTKYWL</sequence>